<reference evidence="3" key="1">
    <citation type="submission" date="2023-04" db="EMBL/GenBank/DDBJ databases">
        <title>Phytophthora fragariaefolia NBRC 109709.</title>
        <authorList>
            <person name="Ichikawa N."/>
            <person name="Sato H."/>
            <person name="Tonouchi N."/>
        </authorList>
    </citation>
    <scope>NUCLEOTIDE SEQUENCE</scope>
    <source>
        <strain evidence="3">NBRC 109709</strain>
    </source>
</reference>
<protein>
    <submittedName>
        <fullName evidence="3">Unnamed protein product</fullName>
    </submittedName>
</protein>
<evidence type="ECO:0000256" key="1">
    <source>
        <dbReference type="SAM" id="MobiDB-lite"/>
    </source>
</evidence>
<evidence type="ECO:0000313" key="4">
    <source>
        <dbReference type="Proteomes" id="UP001165121"/>
    </source>
</evidence>
<evidence type="ECO:0000259" key="2">
    <source>
        <dbReference type="Pfam" id="PF03732"/>
    </source>
</evidence>
<dbReference type="Proteomes" id="UP001165121">
    <property type="component" value="Unassembled WGS sequence"/>
</dbReference>
<feature type="region of interest" description="Disordered" evidence="1">
    <location>
        <begin position="296"/>
        <end position="315"/>
    </location>
</feature>
<sequence>MGLEPQTNPSEAALQDWPPAIAGKEQIAVEDEASAQLWNVRHRVKTPPTVRPKGDADPSQIPLPETPNQNEHGKESDDDGLFGVKTGEDDYYRKGDAEYDDPSDELARQVREVSAIEPLNSSPRLELAAHRPPAQIKAFSGLRNKSETSIQWLQIFVYEMKGARTPPNEWYMAFELSLRDGALDWYRQLPRKSKRQWKLLSDVFIKYYCSQSVKARYYSAKREGSEHVCDYLNRLNGYARNAVLQFEKGRRESKEHGNRFLESCGERGLERRLCHLRVKDIHELEDIINDILKSEERSSTRETSAYDRQMDDSRHAPRILLAEASQSEMMAELQVRESKYGRSERAKARDVRQSLEDSSSEDVEDRSRDDDQSGSDYADPYHSDEHDRHVAASNDAECRTEAIGTYGRSENRGRRGDFPNRGLERNSRHQGPDRRSRQYGPCAACGGASHSAHYCSKRCKLGKQVRDAGKCEPFQTMSTYLRTKVDKKDLPVELQSLLFRSDLNLATRQLKVGWSQTGCHCYPPHREEVTEVKTMELEKERNGTFGGGQSHDRRYNEWNGGSSEGLVSSVIKKTGHDYQPKNVIKLL</sequence>
<gene>
    <name evidence="3" type="ORF">Pfra01_000381300</name>
</gene>
<accession>A0A9W6U0X0</accession>
<keyword evidence="4" id="KW-1185">Reference proteome</keyword>
<feature type="region of interest" description="Disordered" evidence="1">
    <location>
        <begin position="1"/>
        <end position="23"/>
    </location>
</feature>
<feature type="compositionally biased region" description="Polar residues" evidence="1">
    <location>
        <begin position="1"/>
        <end position="10"/>
    </location>
</feature>
<feature type="region of interest" description="Disordered" evidence="1">
    <location>
        <begin position="332"/>
        <end position="439"/>
    </location>
</feature>
<dbReference type="Pfam" id="PF03732">
    <property type="entry name" value="Retrotrans_gag"/>
    <property type="match status" value="1"/>
</dbReference>
<proteinExistence type="predicted"/>
<dbReference type="EMBL" id="BSXT01000294">
    <property type="protein sequence ID" value="GMF23701.1"/>
    <property type="molecule type" value="Genomic_DNA"/>
</dbReference>
<organism evidence="3 4">
    <name type="scientific">Phytophthora fragariaefolia</name>
    <dbReference type="NCBI Taxonomy" id="1490495"/>
    <lineage>
        <taxon>Eukaryota</taxon>
        <taxon>Sar</taxon>
        <taxon>Stramenopiles</taxon>
        <taxon>Oomycota</taxon>
        <taxon>Peronosporomycetes</taxon>
        <taxon>Peronosporales</taxon>
        <taxon>Peronosporaceae</taxon>
        <taxon>Phytophthora</taxon>
    </lineage>
</organism>
<name>A0A9W6U0X0_9STRA</name>
<dbReference type="AlphaFoldDB" id="A0A9W6U0X0"/>
<feature type="region of interest" description="Disordered" evidence="1">
    <location>
        <begin position="39"/>
        <end position="106"/>
    </location>
</feature>
<dbReference type="OrthoDB" id="10456330at2759"/>
<dbReference type="PANTHER" id="PTHR33223:SF6">
    <property type="entry name" value="CCHC-TYPE DOMAIN-CONTAINING PROTEIN"/>
    <property type="match status" value="1"/>
</dbReference>
<feature type="domain" description="Retrotransposon gag" evidence="2">
    <location>
        <begin position="174"/>
        <end position="243"/>
    </location>
</feature>
<feature type="compositionally biased region" description="Basic and acidic residues" evidence="1">
    <location>
        <begin position="379"/>
        <end position="400"/>
    </location>
</feature>
<dbReference type="InterPro" id="IPR005162">
    <property type="entry name" value="Retrotrans_gag_dom"/>
</dbReference>
<comment type="caution">
    <text evidence="3">The sequence shown here is derived from an EMBL/GenBank/DDBJ whole genome shotgun (WGS) entry which is preliminary data.</text>
</comment>
<feature type="compositionally biased region" description="Basic and acidic residues" evidence="1">
    <location>
        <begin position="409"/>
        <end position="436"/>
    </location>
</feature>
<feature type="compositionally biased region" description="Basic and acidic residues" evidence="1">
    <location>
        <begin position="334"/>
        <end position="355"/>
    </location>
</feature>
<evidence type="ECO:0000313" key="3">
    <source>
        <dbReference type="EMBL" id="GMF23701.1"/>
    </source>
</evidence>
<dbReference type="PANTHER" id="PTHR33223">
    <property type="entry name" value="CCHC-TYPE DOMAIN-CONTAINING PROTEIN"/>
    <property type="match status" value="1"/>
</dbReference>
<feature type="compositionally biased region" description="Basic and acidic residues" evidence="1">
    <location>
        <begin position="86"/>
        <end position="97"/>
    </location>
</feature>